<dbReference type="Proteomes" id="UP000195455">
    <property type="component" value="Unassembled WGS sequence"/>
</dbReference>
<gene>
    <name evidence="1" type="ORF">B5G26_09405</name>
</gene>
<sequence length="79" mass="9769">MHKPYYNEEEQYAKSEKNEDLQLEKIKQKYSDQKIKVFRNEANFSDEHFLEIWDELTKKEQEEIDNYLQKKGEHNESIK</sequence>
<accession>A0A1Y3UA15</accession>
<evidence type="ECO:0000313" key="1">
    <source>
        <dbReference type="EMBL" id="OUN42180.1"/>
    </source>
</evidence>
<evidence type="ECO:0000313" key="2">
    <source>
        <dbReference type="Proteomes" id="UP000195455"/>
    </source>
</evidence>
<reference evidence="2" key="1">
    <citation type="submission" date="2017-04" db="EMBL/GenBank/DDBJ databases">
        <title>Function of individual gut microbiota members based on whole genome sequencing of pure cultures obtained from chicken caecum.</title>
        <authorList>
            <person name="Medvecky M."/>
            <person name="Cejkova D."/>
            <person name="Polansky O."/>
            <person name="Karasova D."/>
            <person name="Kubasova T."/>
            <person name="Cizek A."/>
            <person name="Rychlik I."/>
        </authorList>
    </citation>
    <scope>NUCLEOTIDE SEQUENCE [LARGE SCALE GENOMIC DNA]</scope>
    <source>
        <strain evidence="2">An75</strain>
    </source>
</reference>
<organism evidence="1 2">
    <name type="scientific">Anaerotignum lactatifermentans</name>
    <dbReference type="NCBI Taxonomy" id="160404"/>
    <lineage>
        <taxon>Bacteria</taxon>
        <taxon>Bacillati</taxon>
        <taxon>Bacillota</taxon>
        <taxon>Clostridia</taxon>
        <taxon>Lachnospirales</taxon>
        <taxon>Anaerotignaceae</taxon>
        <taxon>Anaerotignum</taxon>
    </lineage>
</organism>
<protein>
    <submittedName>
        <fullName evidence="1">Uncharacterized protein</fullName>
    </submittedName>
</protein>
<name>A0A1Y3UA15_9FIRM</name>
<proteinExistence type="predicted"/>
<dbReference type="EMBL" id="NFHM01000013">
    <property type="protein sequence ID" value="OUN42180.1"/>
    <property type="molecule type" value="Genomic_DNA"/>
</dbReference>
<comment type="caution">
    <text evidence="1">The sequence shown here is derived from an EMBL/GenBank/DDBJ whole genome shotgun (WGS) entry which is preliminary data.</text>
</comment>
<dbReference type="RefSeq" id="WP_087989438.1">
    <property type="nucleotide sequence ID" value="NZ_NFHM01000013.1"/>
</dbReference>
<dbReference type="AlphaFoldDB" id="A0A1Y3UA15"/>